<dbReference type="Proteomes" id="UP000626210">
    <property type="component" value="Unassembled WGS sequence"/>
</dbReference>
<dbReference type="PANTHER" id="PTHR44591:SF3">
    <property type="entry name" value="RESPONSE REGULATORY DOMAIN-CONTAINING PROTEIN"/>
    <property type="match status" value="1"/>
</dbReference>
<accession>A0ABQ3GG88</accession>
<proteinExistence type="predicted"/>
<dbReference type="PROSITE" id="PS50110">
    <property type="entry name" value="RESPONSE_REGULATORY"/>
    <property type="match status" value="1"/>
</dbReference>
<gene>
    <name evidence="4" type="ORF">GCM10007320_63600</name>
</gene>
<dbReference type="InterPro" id="IPR050595">
    <property type="entry name" value="Bact_response_regulator"/>
</dbReference>
<organism evidence="4 5">
    <name type="scientific">Pseudorhodoferax aquiterrae</name>
    <dbReference type="NCBI Taxonomy" id="747304"/>
    <lineage>
        <taxon>Bacteria</taxon>
        <taxon>Pseudomonadati</taxon>
        <taxon>Pseudomonadota</taxon>
        <taxon>Betaproteobacteria</taxon>
        <taxon>Burkholderiales</taxon>
        <taxon>Comamonadaceae</taxon>
    </lineage>
</organism>
<evidence type="ECO:0000313" key="4">
    <source>
        <dbReference type="EMBL" id="GHD03478.1"/>
    </source>
</evidence>
<feature type="domain" description="Response regulatory" evidence="3">
    <location>
        <begin position="4"/>
        <end position="120"/>
    </location>
</feature>
<evidence type="ECO:0000259" key="3">
    <source>
        <dbReference type="PROSITE" id="PS50110"/>
    </source>
</evidence>
<evidence type="ECO:0000256" key="2">
    <source>
        <dbReference type="PROSITE-ProRule" id="PRU00169"/>
    </source>
</evidence>
<name>A0ABQ3GG88_9BURK</name>
<dbReference type="SUPFAM" id="SSF52172">
    <property type="entry name" value="CheY-like"/>
    <property type="match status" value="1"/>
</dbReference>
<dbReference type="PANTHER" id="PTHR44591">
    <property type="entry name" value="STRESS RESPONSE REGULATOR PROTEIN 1"/>
    <property type="match status" value="1"/>
</dbReference>
<dbReference type="RefSeq" id="WP_189690867.1">
    <property type="nucleotide sequence ID" value="NZ_BMYK01000044.1"/>
</dbReference>
<dbReference type="Pfam" id="PF00072">
    <property type="entry name" value="Response_reg"/>
    <property type="match status" value="1"/>
</dbReference>
<reference evidence="5" key="1">
    <citation type="journal article" date="2019" name="Int. J. Syst. Evol. Microbiol.">
        <title>The Global Catalogue of Microorganisms (GCM) 10K type strain sequencing project: providing services to taxonomists for standard genome sequencing and annotation.</title>
        <authorList>
            <consortium name="The Broad Institute Genomics Platform"/>
            <consortium name="The Broad Institute Genome Sequencing Center for Infectious Disease"/>
            <person name="Wu L."/>
            <person name="Ma J."/>
        </authorList>
    </citation>
    <scope>NUCLEOTIDE SEQUENCE [LARGE SCALE GENOMIC DNA]</scope>
    <source>
        <strain evidence="5">KCTC 23314</strain>
    </source>
</reference>
<evidence type="ECO:0000313" key="5">
    <source>
        <dbReference type="Proteomes" id="UP000626210"/>
    </source>
</evidence>
<comment type="caution">
    <text evidence="4">The sequence shown here is derived from an EMBL/GenBank/DDBJ whole genome shotgun (WGS) entry which is preliminary data.</text>
</comment>
<keyword evidence="1 2" id="KW-0597">Phosphoprotein</keyword>
<dbReference type="Gene3D" id="3.40.50.2300">
    <property type="match status" value="1"/>
</dbReference>
<evidence type="ECO:0000256" key="1">
    <source>
        <dbReference type="ARBA" id="ARBA00022553"/>
    </source>
</evidence>
<dbReference type="EMBL" id="BMYK01000044">
    <property type="protein sequence ID" value="GHD03478.1"/>
    <property type="molecule type" value="Genomic_DNA"/>
</dbReference>
<sequence>MPVRIFLVEDNPVIRESLTETLSDLFSVEIVGFAEGETEAIVAMQPLEWDLALVDLFLKQGSGLGVARAFKSRGPPRRLFVVTNYATADMRTRCAEVGVDALFDKSVELDALFDAVGELASSRP</sequence>
<dbReference type="InterPro" id="IPR011006">
    <property type="entry name" value="CheY-like_superfamily"/>
</dbReference>
<keyword evidence="5" id="KW-1185">Reference proteome</keyword>
<dbReference type="InterPro" id="IPR001789">
    <property type="entry name" value="Sig_transdc_resp-reg_receiver"/>
</dbReference>
<protein>
    <recommendedName>
        <fullName evidence="3">Response regulatory domain-containing protein</fullName>
    </recommendedName>
</protein>
<feature type="modified residue" description="4-aspartylphosphate" evidence="2">
    <location>
        <position position="55"/>
    </location>
</feature>
<dbReference type="SMART" id="SM00448">
    <property type="entry name" value="REC"/>
    <property type="match status" value="1"/>
</dbReference>